<protein>
    <submittedName>
        <fullName evidence="2">Integrase</fullName>
    </submittedName>
</protein>
<gene>
    <name evidence="2" type="ORF">MARPU_13060</name>
</gene>
<dbReference type="GO" id="GO:0015074">
    <property type="term" value="P:DNA integration"/>
    <property type="evidence" value="ECO:0007669"/>
    <property type="project" value="InterPro"/>
</dbReference>
<feature type="domain" description="Integrase catalytic" evidence="1">
    <location>
        <begin position="1"/>
        <end position="86"/>
    </location>
</feature>
<dbReference type="Proteomes" id="UP000005275">
    <property type="component" value="Chromosome"/>
</dbReference>
<dbReference type="PROSITE" id="PS50994">
    <property type="entry name" value="INTEGRASE"/>
    <property type="match status" value="1"/>
</dbReference>
<keyword evidence="3" id="KW-1185">Reference proteome</keyword>
<name>W0E1E2_MARPU</name>
<evidence type="ECO:0000313" key="2">
    <source>
        <dbReference type="EMBL" id="AHF04665.1"/>
    </source>
</evidence>
<dbReference type="OrthoDB" id="9774685at2"/>
<proteinExistence type="predicted"/>
<evidence type="ECO:0000259" key="1">
    <source>
        <dbReference type="PROSITE" id="PS50994"/>
    </source>
</evidence>
<dbReference type="AlphaFoldDB" id="W0E1E2"/>
<dbReference type="SUPFAM" id="SSF53098">
    <property type="entry name" value="Ribonuclease H-like"/>
    <property type="match status" value="1"/>
</dbReference>
<dbReference type="PANTHER" id="PTHR47515:SF2">
    <property type="entry name" value="INTEGRASE CORE DOMAIN PROTEIN"/>
    <property type="match status" value="1"/>
</dbReference>
<dbReference type="InterPro" id="IPR012337">
    <property type="entry name" value="RNaseH-like_sf"/>
</dbReference>
<dbReference type="eggNOG" id="COG2801">
    <property type="taxonomic scope" value="Bacteria"/>
</dbReference>
<dbReference type="STRING" id="765910.MARPU_13060"/>
<dbReference type="RefSeq" id="WP_005221559.1">
    <property type="nucleotide sequence ID" value="NZ_CP007031.1"/>
</dbReference>
<organism evidence="2 3">
    <name type="scientific">Marichromatium purpuratum 984</name>
    <dbReference type="NCBI Taxonomy" id="765910"/>
    <lineage>
        <taxon>Bacteria</taxon>
        <taxon>Pseudomonadati</taxon>
        <taxon>Pseudomonadota</taxon>
        <taxon>Gammaproteobacteria</taxon>
        <taxon>Chromatiales</taxon>
        <taxon>Chromatiaceae</taxon>
        <taxon>Marichromatium</taxon>
    </lineage>
</organism>
<dbReference type="InterPro" id="IPR001584">
    <property type="entry name" value="Integrase_cat-core"/>
</dbReference>
<dbReference type="InterPro" id="IPR036397">
    <property type="entry name" value="RNaseH_sf"/>
</dbReference>
<dbReference type="HOGENOM" id="CLU_027402_31_6_6"/>
<dbReference type="GO" id="GO:0003676">
    <property type="term" value="F:nucleic acid binding"/>
    <property type="evidence" value="ECO:0007669"/>
    <property type="project" value="InterPro"/>
</dbReference>
<dbReference type="Pfam" id="PF13683">
    <property type="entry name" value="rve_3"/>
    <property type="match status" value="1"/>
</dbReference>
<sequence length="96" mass="11149">MGVPLLLWATERGIALDFISPGKPTQNGFIERFNGSFRREVLDAWLFNTLEEVRQQADDWLDEYNLRRPHESLGDLSPIEFLNRRGHTAVSIYGWT</sequence>
<reference evidence="2 3" key="1">
    <citation type="submission" date="2013-12" db="EMBL/GenBank/DDBJ databases">
        <authorList>
            <consortium name="DOE Joint Genome Institute"/>
            <person name="Bryant D.A."/>
            <person name="Huntemann M."/>
            <person name="Han J."/>
            <person name="Chen A."/>
            <person name="Kyrpides N."/>
            <person name="Mavromatis K."/>
            <person name="Markowitz V."/>
            <person name="Palaniappan K."/>
            <person name="Ivanova N."/>
            <person name="Schaumberg A."/>
            <person name="Pati A."/>
            <person name="Liolios K."/>
            <person name="Nordberg H.P."/>
            <person name="Cantor M.N."/>
            <person name="Hua S.X."/>
            <person name="Woyke T."/>
        </authorList>
    </citation>
    <scope>NUCLEOTIDE SEQUENCE [LARGE SCALE GENOMIC DNA]</scope>
    <source>
        <strain evidence="2 3">984</strain>
    </source>
</reference>
<dbReference type="Gene3D" id="3.30.420.10">
    <property type="entry name" value="Ribonuclease H-like superfamily/Ribonuclease H"/>
    <property type="match status" value="1"/>
</dbReference>
<accession>W0E1E2</accession>
<dbReference type="KEGG" id="mpur:MARPU_13060"/>
<dbReference type="EMBL" id="CP007031">
    <property type="protein sequence ID" value="AHF04665.1"/>
    <property type="molecule type" value="Genomic_DNA"/>
</dbReference>
<dbReference type="PANTHER" id="PTHR47515">
    <property type="entry name" value="LOW CALCIUM RESPONSE LOCUS PROTEIN T"/>
    <property type="match status" value="1"/>
</dbReference>
<evidence type="ECO:0000313" key="3">
    <source>
        <dbReference type="Proteomes" id="UP000005275"/>
    </source>
</evidence>